<evidence type="ECO:0000256" key="2">
    <source>
        <dbReference type="SAM" id="SignalP"/>
    </source>
</evidence>
<dbReference type="InParanoid" id="A0A409WSA0"/>
<sequence>MAYTTTSVVFFLAIVGALGGPDLARWHHQKLAIAHDIVSVELAMTYVRYDCITAKETISQHTANIVVHLPWMLAAILVLCVFSPVDFVADFYIVPTSVMVPESKTSADAPTQCG</sequence>
<dbReference type="AlphaFoldDB" id="A0A409WSA0"/>
<reference evidence="3 4" key="1">
    <citation type="journal article" date="2018" name="Evol. Lett.">
        <title>Horizontal gene cluster transfer increased hallucinogenic mushroom diversity.</title>
        <authorList>
            <person name="Reynolds H.T."/>
            <person name="Vijayakumar V."/>
            <person name="Gluck-Thaler E."/>
            <person name="Korotkin H.B."/>
            <person name="Matheny P.B."/>
            <person name="Slot J.C."/>
        </authorList>
    </citation>
    <scope>NUCLEOTIDE SEQUENCE [LARGE SCALE GENOMIC DNA]</scope>
    <source>
        <strain evidence="3 4">2631</strain>
    </source>
</reference>
<comment type="caution">
    <text evidence="3">The sequence shown here is derived from an EMBL/GenBank/DDBJ whole genome shotgun (WGS) entry which is preliminary data.</text>
</comment>
<keyword evidence="1" id="KW-0472">Membrane</keyword>
<protein>
    <submittedName>
        <fullName evidence="3">Uncharacterized protein</fullName>
    </submittedName>
</protein>
<keyword evidence="1" id="KW-1133">Transmembrane helix</keyword>
<evidence type="ECO:0000313" key="3">
    <source>
        <dbReference type="EMBL" id="PPQ81388.1"/>
    </source>
</evidence>
<organism evidence="3 4">
    <name type="scientific">Psilocybe cyanescens</name>
    <dbReference type="NCBI Taxonomy" id="93625"/>
    <lineage>
        <taxon>Eukaryota</taxon>
        <taxon>Fungi</taxon>
        <taxon>Dikarya</taxon>
        <taxon>Basidiomycota</taxon>
        <taxon>Agaricomycotina</taxon>
        <taxon>Agaricomycetes</taxon>
        <taxon>Agaricomycetidae</taxon>
        <taxon>Agaricales</taxon>
        <taxon>Agaricineae</taxon>
        <taxon>Strophariaceae</taxon>
        <taxon>Psilocybe</taxon>
    </lineage>
</organism>
<proteinExistence type="predicted"/>
<name>A0A409WSA0_PSICY</name>
<evidence type="ECO:0000313" key="4">
    <source>
        <dbReference type="Proteomes" id="UP000283269"/>
    </source>
</evidence>
<dbReference type="EMBL" id="NHYD01003260">
    <property type="protein sequence ID" value="PPQ81388.1"/>
    <property type="molecule type" value="Genomic_DNA"/>
</dbReference>
<evidence type="ECO:0000256" key="1">
    <source>
        <dbReference type="SAM" id="Phobius"/>
    </source>
</evidence>
<dbReference type="Proteomes" id="UP000283269">
    <property type="component" value="Unassembled WGS sequence"/>
</dbReference>
<feature type="chain" id="PRO_5019351695" evidence="2">
    <location>
        <begin position="20"/>
        <end position="114"/>
    </location>
</feature>
<keyword evidence="4" id="KW-1185">Reference proteome</keyword>
<feature type="transmembrane region" description="Helical" evidence="1">
    <location>
        <begin position="71"/>
        <end position="94"/>
    </location>
</feature>
<feature type="signal peptide" evidence="2">
    <location>
        <begin position="1"/>
        <end position="19"/>
    </location>
</feature>
<accession>A0A409WSA0</accession>
<keyword evidence="1" id="KW-0812">Transmembrane</keyword>
<gene>
    <name evidence="3" type="ORF">CVT25_015909</name>
</gene>
<keyword evidence="2" id="KW-0732">Signal</keyword>